<reference evidence="1" key="1">
    <citation type="submission" date="2021-10" db="EMBL/GenBank/DDBJ databases">
        <authorList>
            <person name="Dean J.D."/>
            <person name="Kim M.K."/>
            <person name="Newey C.N."/>
            <person name="Stoker T.S."/>
            <person name="Thompson D.W."/>
            <person name="Grose J.H."/>
        </authorList>
    </citation>
    <scope>NUCLEOTIDE SEQUENCE</scope>
    <source>
        <strain evidence="1">BT635</strain>
    </source>
</reference>
<proteinExistence type="predicted"/>
<comment type="caution">
    <text evidence="1">The sequence shown here is derived from an EMBL/GenBank/DDBJ whole genome shotgun (WGS) entry which is preliminary data.</text>
</comment>
<name>A0ABS8AAK9_9BACT</name>
<sequence>MAETNGDTFHSQGGQNSAAARWLPFLRVSVTNTRILEQAFTLVRSLAPSRVGTWQLPDDDRQQYYGLNQAKPVVLLQKPYL</sequence>
<dbReference type="Proteomes" id="UP001165297">
    <property type="component" value="Unassembled WGS sequence"/>
</dbReference>
<gene>
    <name evidence="1" type="ORF">LGH70_02555</name>
</gene>
<protein>
    <submittedName>
        <fullName evidence="1">Uncharacterized protein</fullName>
    </submittedName>
</protein>
<accession>A0ABS8AAK9</accession>
<dbReference type="EMBL" id="JAJADQ010000001">
    <property type="protein sequence ID" value="MCB2376444.1"/>
    <property type="molecule type" value="Genomic_DNA"/>
</dbReference>
<evidence type="ECO:0000313" key="2">
    <source>
        <dbReference type="Proteomes" id="UP001165297"/>
    </source>
</evidence>
<dbReference type="RefSeq" id="WP_226182373.1">
    <property type="nucleotide sequence ID" value="NZ_JAJADQ010000001.1"/>
</dbReference>
<keyword evidence="2" id="KW-1185">Reference proteome</keyword>
<organism evidence="1 2">
    <name type="scientific">Hymenobacter nitidus</name>
    <dbReference type="NCBI Taxonomy" id="2880929"/>
    <lineage>
        <taxon>Bacteria</taxon>
        <taxon>Pseudomonadati</taxon>
        <taxon>Bacteroidota</taxon>
        <taxon>Cytophagia</taxon>
        <taxon>Cytophagales</taxon>
        <taxon>Hymenobacteraceae</taxon>
        <taxon>Hymenobacter</taxon>
    </lineage>
</organism>
<evidence type="ECO:0000313" key="1">
    <source>
        <dbReference type="EMBL" id="MCB2376444.1"/>
    </source>
</evidence>